<name>A0A0F9HKG3_9ZZZZ</name>
<dbReference type="AlphaFoldDB" id="A0A0F9HKG3"/>
<evidence type="ECO:0000313" key="1">
    <source>
        <dbReference type="EMBL" id="KKM03687.1"/>
    </source>
</evidence>
<dbReference type="EMBL" id="LAZR01016626">
    <property type="protein sequence ID" value="KKM03687.1"/>
    <property type="molecule type" value="Genomic_DNA"/>
</dbReference>
<protein>
    <submittedName>
        <fullName evidence="1">Uncharacterized protein</fullName>
    </submittedName>
</protein>
<accession>A0A0F9HKG3</accession>
<reference evidence="1" key="1">
    <citation type="journal article" date="2015" name="Nature">
        <title>Complex archaea that bridge the gap between prokaryotes and eukaryotes.</title>
        <authorList>
            <person name="Spang A."/>
            <person name="Saw J.H."/>
            <person name="Jorgensen S.L."/>
            <person name="Zaremba-Niedzwiedzka K."/>
            <person name="Martijn J."/>
            <person name="Lind A.E."/>
            <person name="van Eijk R."/>
            <person name="Schleper C."/>
            <person name="Guy L."/>
            <person name="Ettema T.J."/>
        </authorList>
    </citation>
    <scope>NUCLEOTIDE SEQUENCE</scope>
</reference>
<proteinExistence type="predicted"/>
<organism evidence="1">
    <name type="scientific">marine sediment metagenome</name>
    <dbReference type="NCBI Taxonomy" id="412755"/>
    <lineage>
        <taxon>unclassified sequences</taxon>
        <taxon>metagenomes</taxon>
        <taxon>ecological metagenomes</taxon>
    </lineage>
</organism>
<gene>
    <name evidence="1" type="ORF">LCGC14_1771890</name>
</gene>
<sequence>MNYTIKGQGSIAKPVEFESLPAGDFFYFDANLYQKYDFDHAYNLNRGYSTGFGIRTVISKVEVEINWTRI</sequence>
<comment type="caution">
    <text evidence="1">The sequence shown here is derived from an EMBL/GenBank/DDBJ whole genome shotgun (WGS) entry which is preliminary data.</text>
</comment>